<dbReference type="PANTHER" id="PTHR37293:SF5">
    <property type="entry name" value="DNA REPLICATION PROTEIN"/>
    <property type="match status" value="1"/>
</dbReference>
<evidence type="ECO:0000259" key="3">
    <source>
        <dbReference type="Pfam" id="PF07261"/>
    </source>
</evidence>
<organism evidence="4 5">
    <name type="scientific">Lysinibacillus louembei</name>
    <dbReference type="NCBI Taxonomy" id="1470088"/>
    <lineage>
        <taxon>Bacteria</taxon>
        <taxon>Bacillati</taxon>
        <taxon>Bacillota</taxon>
        <taxon>Bacilli</taxon>
        <taxon>Bacillales</taxon>
        <taxon>Bacillaceae</taxon>
        <taxon>Lysinibacillus</taxon>
    </lineage>
</organism>
<dbReference type="EMBL" id="CP137624">
    <property type="protein sequence ID" value="WPK12274.1"/>
    <property type="molecule type" value="Genomic_DNA"/>
</dbReference>
<dbReference type="InterPro" id="IPR006343">
    <property type="entry name" value="DnaB/C_C"/>
</dbReference>
<proteinExistence type="inferred from homology"/>
<dbReference type="RefSeq" id="WP_319837053.1">
    <property type="nucleotide sequence ID" value="NZ_CP137624.1"/>
</dbReference>
<name>A0ABZ0RZ41_9BACI</name>
<dbReference type="InterPro" id="IPR053162">
    <property type="entry name" value="DnaD"/>
</dbReference>
<evidence type="ECO:0000256" key="2">
    <source>
        <dbReference type="SAM" id="MobiDB-lite"/>
    </source>
</evidence>
<feature type="domain" description="DnaB/C C-terminal" evidence="3">
    <location>
        <begin position="194"/>
        <end position="262"/>
    </location>
</feature>
<evidence type="ECO:0000313" key="5">
    <source>
        <dbReference type="Proteomes" id="UP001322664"/>
    </source>
</evidence>
<protein>
    <submittedName>
        <fullName evidence="4">DnaD domain protein</fullName>
    </submittedName>
</protein>
<sequence>MAKAKFRMVHTAFWNDPTVSEEMTPEDKYFFLYLLTNEHTTQIGIYGISKKQMAFDTGYSIESINALMQRFMDHHKLIRYNPETREIAVKNWGKYNFNKGGKPVLDCVKSELQHVKDTDLIPYVGDNIFNEPVKAIYDSWYESLHDTSTTRGQEEEEEKEEEEKEEKEEKEEAVPPSPPPSSQIDESFLKIKTYFEQHMRPTTYRDAQDINKLLEYYKDADLIIEAFKIALDRGKPFINYIDGILKRWSIEHGINTYEDFIRKESQLNAGIRERGKQSNNDEYDGLSL</sequence>
<gene>
    <name evidence="4" type="ORF">R6U77_00885</name>
</gene>
<keyword evidence="5" id="KW-1185">Reference proteome</keyword>
<evidence type="ECO:0000256" key="1">
    <source>
        <dbReference type="ARBA" id="ARBA00093462"/>
    </source>
</evidence>
<dbReference type="PANTHER" id="PTHR37293">
    <property type="entry name" value="PHAGE REPLICATION PROTEIN-RELATED"/>
    <property type="match status" value="1"/>
</dbReference>
<dbReference type="Pfam" id="PF07261">
    <property type="entry name" value="DnaB_2"/>
    <property type="match status" value="1"/>
</dbReference>
<dbReference type="SUPFAM" id="SSF158499">
    <property type="entry name" value="DnaD domain-like"/>
    <property type="match status" value="1"/>
</dbReference>
<feature type="compositionally biased region" description="Acidic residues" evidence="2">
    <location>
        <begin position="154"/>
        <end position="171"/>
    </location>
</feature>
<reference evidence="4 5" key="1">
    <citation type="submission" date="2023-09" db="EMBL/GenBank/DDBJ databases">
        <authorList>
            <person name="Page C.A."/>
            <person name="Perez-Diaz I.M."/>
        </authorList>
    </citation>
    <scope>NUCLEOTIDE SEQUENCE [LARGE SCALE GENOMIC DNA]</scope>
    <source>
        <strain evidence="4 5">Ll15</strain>
    </source>
</reference>
<accession>A0ABZ0RZ41</accession>
<evidence type="ECO:0000313" key="4">
    <source>
        <dbReference type="EMBL" id="WPK12274.1"/>
    </source>
</evidence>
<comment type="similarity">
    <text evidence="1">Belongs to the DnaB/DnaD family.</text>
</comment>
<dbReference type="NCBIfam" id="TIGR01446">
    <property type="entry name" value="DnaD_dom"/>
    <property type="match status" value="1"/>
</dbReference>
<dbReference type="Proteomes" id="UP001322664">
    <property type="component" value="Chromosome"/>
</dbReference>
<dbReference type="Gene3D" id="1.10.10.630">
    <property type="entry name" value="DnaD domain-like"/>
    <property type="match status" value="1"/>
</dbReference>
<feature type="region of interest" description="Disordered" evidence="2">
    <location>
        <begin position="146"/>
        <end position="185"/>
    </location>
</feature>
<dbReference type="InterPro" id="IPR034829">
    <property type="entry name" value="DnaD-like_sf"/>
</dbReference>